<dbReference type="GO" id="GO:0009249">
    <property type="term" value="P:protein lipoylation"/>
    <property type="evidence" value="ECO:0007669"/>
    <property type="project" value="UniProtKB-ARBA"/>
</dbReference>
<comment type="caution">
    <text evidence="5">Lacks conserved residue(s) required for the propagation of feature annotation.</text>
</comment>
<dbReference type="InterPro" id="IPR008988">
    <property type="entry name" value="Transcriptional_repressor_C"/>
</dbReference>
<keyword evidence="5" id="KW-0805">Transcription regulation</keyword>
<evidence type="ECO:0000313" key="7">
    <source>
        <dbReference type="EMBL" id="SFI06951.1"/>
    </source>
</evidence>
<evidence type="ECO:0000256" key="3">
    <source>
        <dbReference type="ARBA" id="ARBA00022840"/>
    </source>
</evidence>
<comment type="similarity">
    <text evidence="5">Belongs to the biotin--protein ligase family.</text>
</comment>
<dbReference type="SUPFAM" id="SSF46785">
    <property type="entry name" value="Winged helix' DNA-binding domain"/>
    <property type="match status" value="1"/>
</dbReference>
<dbReference type="Pfam" id="PF03099">
    <property type="entry name" value="BPL_LplA_LipB"/>
    <property type="match status" value="1"/>
</dbReference>
<dbReference type="InterPro" id="IPR013196">
    <property type="entry name" value="HTH_11"/>
</dbReference>
<comment type="catalytic activity">
    <reaction evidence="5">
        <text>biotin + L-lysyl-[protein] + ATP = N(6)-biotinyl-L-lysyl-[protein] + AMP + diphosphate + H(+)</text>
        <dbReference type="Rhea" id="RHEA:11756"/>
        <dbReference type="Rhea" id="RHEA-COMP:9752"/>
        <dbReference type="Rhea" id="RHEA-COMP:10505"/>
        <dbReference type="ChEBI" id="CHEBI:15378"/>
        <dbReference type="ChEBI" id="CHEBI:29969"/>
        <dbReference type="ChEBI" id="CHEBI:30616"/>
        <dbReference type="ChEBI" id="CHEBI:33019"/>
        <dbReference type="ChEBI" id="CHEBI:57586"/>
        <dbReference type="ChEBI" id="CHEBI:83144"/>
        <dbReference type="ChEBI" id="CHEBI:456215"/>
        <dbReference type="EC" id="6.3.4.15"/>
    </reaction>
</comment>
<dbReference type="AlphaFoldDB" id="A0A1I3F817"/>
<dbReference type="GO" id="GO:0003677">
    <property type="term" value="F:DNA binding"/>
    <property type="evidence" value="ECO:0007669"/>
    <property type="project" value="UniProtKB-UniRule"/>
</dbReference>
<evidence type="ECO:0000256" key="1">
    <source>
        <dbReference type="ARBA" id="ARBA00022598"/>
    </source>
</evidence>
<dbReference type="InterPro" id="IPR003142">
    <property type="entry name" value="BPL_C"/>
</dbReference>
<dbReference type="PROSITE" id="PS51733">
    <property type="entry name" value="BPL_LPL_CATALYTIC"/>
    <property type="match status" value="1"/>
</dbReference>
<dbReference type="HAMAP" id="MF_00978">
    <property type="entry name" value="Bifunct_BirA"/>
    <property type="match status" value="1"/>
</dbReference>
<dbReference type="InterPro" id="IPR004143">
    <property type="entry name" value="BPL_LPL_catalytic"/>
</dbReference>
<comment type="function">
    <text evidence="5">Acts both as a biotin--[acetyl-CoA-carboxylase] ligase and a repressor.</text>
</comment>
<dbReference type="Gene3D" id="2.30.30.100">
    <property type="match status" value="1"/>
</dbReference>
<dbReference type="InterPro" id="IPR004408">
    <property type="entry name" value="Biotin_CoA_COase_ligase"/>
</dbReference>
<dbReference type="OrthoDB" id="9807064at2"/>
<feature type="binding site" evidence="5">
    <location>
        <position position="184"/>
    </location>
    <ligand>
        <name>biotin</name>
        <dbReference type="ChEBI" id="CHEBI:57586"/>
    </ligand>
</feature>
<dbReference type="InterPro" id="IPR036388">
    <property type="entry name" value="WH-like_DNA-bd_sf"/>
</dbReference>
<feature type="DNA-binding region" description="H-T-H motif" evidence="5">
    <location>
        <begin position="19"/>
        <end position="38"/>
    </location>
</feature>
<dbReference type="Pfam" id="PF08279">
    <property type="entry name" value="HTH_11"/>
    <property type="match status" value="1"/>
</dbReference>
<dbReference type="NCBIfam" id="TIGR00121">
    <property type="entry name" value="birA_ligase"/>
    <property type="match status" value="1"/>
</dbReference>
<organism evidence="7 8">
    <name type="scientific">Selenomonas ruminantium</name>
    <dbReference type="NCBI Taxonomy" id="971"/>
    <lineage>
        <taxon>Bacteria</taxon>
        <taxon>Bacillati</taxon>
        <taxon>Bacillota</taxon>
        <taxon>Negativicutes</taxon>
        <taxon>Selenomonadales</taxon>
        <taxon>Selenomonadaceae</taxon>
        <taxon>Selenomonas</taxon>
    </lineage>
</organism>
<dbReference type="InterPro" id="IPR030855">
    <property type="entry name" value="Bifunct_BirA"/>
</dbReference>
<proteinExistence type="inferred from homology"/>
<dbReference type="SUPFAM" id="SSF55681">
    <property type="entry name" value="Class II aaRS and biotin synthetases"/>
    <property type="match status" value="1"/>
</dbReference>
<dbReference type="GO" id="GO:0016740">
    <property type="term" value="F:transferase activity"/>
    <property type="evidence" value="ECO:0007669"/>
    <property type="project" value="UniProtKB-ARBA"/>
</dbReference>
<dbReference type="CDD" id="cd16442">
    <property type="entry name" value="BPL"/>
    <property type="match status" value="1"/>
</dbReference>
<dbReference type="RefSeq" id="WP_075443804.1">
    <property type="nucleotide sequence ID" value="NZ_FOQK01000013.1"/>
</dbReference>
<feature type="domain" description="BPL/LPL catalytic" evidence="6">
    <location>
        <begin position="67"/>
        <end position="258"/>
    </location>
</feature>
<keyword evidence="3 5" id="KW-0067">ATP-binding</keyword>
<keyword evidence="5" id="KW-0804">Transcription</keyword>
<dbReference type="InterPro" id="IPR036390">
    <property type="entry name" value="WH_DNA-bd_sf"/>
</dbReference>
<keyword evidence="4 5" id="KW-0092">Biotin</keyword>
<dbReference type="Gene3D" id="1.10.10.10">
    <property type="entry name" value="Winged helix-like DNA-binding domain superfamily/Winged helix DNA-binding domain"/>
    <property type="match status" value="1"/>
</dbReference>
<dbReference type="GO" id="GO:0004077">
    <property type="term" value="F:biotin--[biotin carboxyl-carrier protein] ligase activity"/>
    <property type="evidence" value="ECO:0007669"/>
    <property type="project" value="UniProtKB-UniRule"/>
</dbReference>
<dbReference type="SUPFAM" id="SSF50037">
    <property type="entry name" value="C-terminal domain of transcriptional repressors"/>
    <property type="match status" value="1"/>
</dbReference>
<dbReference type="GO" id="GO:0005524">
    <property type="term" value="F:ATP binding"/>
    <property type="evidence" value="ECO:0007669"/>
    <property type="project" value="UniProtKB-UniRule"/>
</dbReference>
<name>A0A1I3F817_SELRU</name>
<dbReference type="EC" id="6.3.4.15" evidence="5"/>
<evidence type="ECO:0000256" key="2">
    <source>
        <dbReference type="ARBA" id="ARBA00022741"/>
    </source>
</evidence>
<feature type="binding site" evidence="5">
    <location>
        <position position="114"/>
    </location>
    <ligand>
        <name>biotin</name>
        <dbReference type="ChEBI" id="CHEBI:57586"/>
    </ligand>
</feature>
<evidence type="ECO:0000256" key="5">
    <source>
        <dbReference type="HAMAP-Rule" id="MF_00978"/>
    </source>
</evidence>
<reference evidence="7 8" key="1">
    <citation type="submission" date="2016-10" db="EMBL/GenBank/DDBJ databases">
        <authorList>
            <person name="de Groot N.N."/>
        </authorList>
    </citation>
    <scope>NUCLEOTIDE SEQUENCE [LARGE SCALE GENOMIC DNA]</scope>
    <source>
        <strain evidence="7 8">Z108</strain>
    </source>
</reference>
<dbReference type="CDD" id="cd00090">
    <property type="entry name" value="HTH_ARSR"/>
    <property type="match status" value="1"/>
</dbReference>
<accession>A0A1I3F817</accession>
<dbReference type="PANTHER" id="PTHR12835:SF5">
    <property type="entry name" value="BIOTIN--PROTEIN LIGASE"/>
    <property type="match status" value="1"/>
</dbReference>
<protein>
    <recommendedName>
        <fullName evidence="5">Bifunctional ligase/repressor BirA</fullName>
    </recommendedName>
    <alternativeName>
        <fullName evidence="5">Biotin--[acetyl-CoA-carboxylase] ligase</fullName>
        <ecNumber evidence="5">6.3.4.15</ecNumber>
    </alternativeName>
    <alternativeName>
        <fullName evidence="5">Biotin--protein ligase</fullName>
    </alternativeName>
    <alternativeName>
        <fullName evidence="5">Biotin-[acetyl-CoA carboxylase] synthetase</fullName>
    </alternativeName>
</protein>
<dbReference type="Gene3D" id="3.30.930.10">
    <property type="entry name" value="Bira Bifunctional Protein, Domain 2"/>
    <property type="match status" value="1"/>
</dbReference>
<dbReference type="GO" id="GO:0006355">
    <property type="term" value="P:regulation of DNA-templated transcription"/>
    <property type="evidence" value="ECO:0007669"/>
    <property type="project" value="UniProtKB-UniRule"/>
</dbReference>
<evidence type="ECO:0000259" key="6">
    <source>
        <dbReference type="PROSITE" id="PS51733"/>
    </source>
</evidence>
<dbReference type="Pfam" id="PF02237">
    <property type="entry name" value="BPL_C"/>
    <property type="match status" value="1"/>
</dbReference>
<evidence type="ECO:0000313" key="8">
    <source>
        <dbReference type="Proteomes" id="UP000183639"/>
    </source>
</evidence>
<keyword evidence="5" id="KW-0678">Repressor</keyword>
<dbReference type="PANTHER" id="PTHR12835">
    <property type="entry name" value="BIOTIN PROTEIN LIGASE"/>
    <property type="match status" value="1"/>
</dbReference>
<dbReference type="InterPro" id="IPR011991">
    <property type="entry name" value="ArsR-like_HTH"/>
</dbReference>
<dbReference type="Proteomes" id="UP000183639">
    <property type="component" value="Unassembled WGS sequence"/>
</dbReference>
<dbReference type="EMBL" id="FOQK01000013">
    <property type="protein sequence ID" value="SFI06951.1"/>
    <property type="molecule type" value="Genomic_DNA"/>
</dbReference>
<dbReference type="InterPro" id="IPR045864">
    <property type="entry name" value="aa-tRNA-synth_II/BPL/LPL"/>
</dbReference>
<keyword evidence="1 5" id="KW-0436">Ligase</keyword>
<keyword evidence="2 5" id="KW-0547">Nucleotide-binding</keyword>
<sequence>MRTKILEILRSAGDGYISGEEMASRLGVSRTAIWKHIRELRENGYDIVSHSRSGYSLREAPDRLLPNEIRHGLQTQCVGREIHFEEVLDSTNNVAKRLAAAGAADGTIVVAEQQTGGKGRLERSFFSPAGKGIWFSVILRPPFMPQEAPKCTLLAAVAVAKAMERFGLPAGIKWPNDLLYENRKLVGILTEMSAEMDRINHIVIGIGINVNILPQEFPAEIRKTATSLQAVNGGKPVPRVKFFQAVLEALDALYAEVATQGFAPVLAAWRKYTITLGQEVRVIGVRDGEEYTGIAADIDEDGALLVDAADGRHRVLAGDVSIRPKK</sequence>
<gene>
    <name evidence="5" type="primary">birA</name>
    <name evidence="7" type="ORF">SAMN04487861_11354</name>
</gene>
<feature type="binding site" evidence="5">
    <location>
        <begin position="90"/>
        <end position="92"/>
    </location>
    <ligand>
        <name>biotin</name>
        <dbReference type="ChEBI" id="CHEBI:57586"/>
    </ligand>
</feature>
<dbReference type="GO" id="GO:0005737">
    <property type="term" value="C:cytoplasm"/>
    <property type="evidence" value="ECO:0007669"/>
    <property type="project" value="TreeGrafter"/>
</dbReference>
<evidence type="ECO:0000256" key="4">
    <source>
        <dbReference type="ARBA" id="ARBA00023267"/>
    </source>
</evidence>
<keyword evidence="5" id="KW-0238">DNA-binding</keyword>